<reference evidence="2" key="1">
    <citation type="submission" date="2017-10" db="EMBL/GenBank/DDBJ databases">
        <title>Staphylococcus edaphicus sp. nov., isolated in Antarctica, harbouring mecC gene and genomic islands essential in adaptation to extreme environment.</title>
        <authorList>
            <person name="Pantucek R."/>
            <person name="Sedlacek I."/>
            <person name="Indrakova A."/>
            <person name="Vrbovska V."/>
            <person name="Maslanova I."/>
            <person name="Kovarovic V."/>
            <person name="Svec P."/>
            <person name="Kralova S."/>
            <person name="Kristofova L."/>
            <person name="Keklakova J."/>
            <person name="Petras P."/>
            <person name="Doskar J."/>
        </authorList>
    </citation>
    <scope>NUCLEOTIDE SEQUENCE [LARGE SCALE GENOMIC DNA]</scope>
    <source>
        <strain evidence="2">CCM 5085</strain>
    </source>
</reference>
<dbReference type="EMBL" id="MRZN01000001">
    <property type="protein sequence ID" value="PHK51012.1"/>
    <property type="molecule type" value="Genomic_DNA"/>
</dbReference>
<comment type="caution">
    <text evidence="1">The sequence shown here is derived from an EMBL/GenBank/DDBJ whole genome shotgun (WGS) entry which is preliminary data.</text>
</comment>
<dbReference type="Proteomes" id="UP000223828">
    <property type="component" value="Unassembled WGS sequence"/>
</dbReference>
<evidence type="ECO:0000313" key="2">
    <source>
        <dbReference type="Proteomes" id="UP000223828"/>
    </source>
</evidence>
<organism evidence="1 2">
    <name type="scientific">Staphylococcus edaphicus</name>
    <dbReference type="NCBI Taxonomy" id="1955013"/>
    <lineage>
        <taxon>Bacteria</taxon>
        <taxon>Bacillati</taxon>
        <taxon>Bacillota</taxon>
        <taxon>Bacilli</taxon>
        <taxon>Bacillales</taxon>
        <taxon>Staphylococcaceae</taxon>
        <taxon>Staphylococcus</taxon>
    </lineage>
</organism>
<proteinExistence type="predicted"/>
<accession>A0A2C6UBB5</accession>
<gene>
    <name evidence="1" type="ORF">BTJ66_01030</name>
</gene>
<sequence length="38" mass="4648">MKKQKRVLHAYLDILFYVSSPHSYGYTARPRWEQHRAN</sequence>
<name>A0A2C6UBB5_9STAP</name>
<evidence type="ECO:0000313" key="1">
    <source>
        <dbReference type="EMBL" id="PHK51012.1"/>
    </source>
</evidence>
<dbReference type="AlphaFoldDB" id="A0A2C6UBB5"/>
<protein>
    <submittedName>
        <fullName evidence="1">Uncharacterized protein</fullName>
    </submittedName>
</protein>